<name>A0AAD5M6F9_PYTIN</name>
<evidence type="ECO:0000259" key="7">
    <source>
        <dbReference type="Pfam" id="PF20520"/>
    </source>
</evidence>
<feature type="chain" id="PRO_5041909707" description="V-type proton ATPase subunit S1/VOA1 transmembrane domain-containing protein" evidence="6">
    <location>
        <begin position="22"/>
        <end position="307"/>
    </location>
</feature>
<evidence type="ECO:0000313" key="9">
    <source>
        <dbReference type="Proteomes" id="UP001209570"/>
    </source>
</evidence>
<dbReference type="Proteomes" id="UP001209570">
    <property type="component" value="Unassembled WGS sequence"/>
</dbReference>
<evidence type="ECO:0000256" key="3">
    <source>
        <dbReference type="ARBA" id="ARBA00022989"/>
    </source>
</evidence>
<reference evidence="8" key="1">
    <citation type="submission" date="2021-12" db="EMBL/GenBank/DDBJ databases">
        <title>Prjna785345.</title>
        <authorList>
            <person name="Rujirawat T."/>
            <person name="Krajaejun T."/>
        </authorList>
    </citation>
    <scope>NUCLEOTIDE SEQUENCE</scope>
    <source>
        <strain evidence="8">Pi057C3</strain>
    </source>
</reference>
<evidence type="ECO:0000313" key="8">
    <source>
        <dbReference type="EMBL" id="KAJ0406297.1"/>
    </source>
</evidence>
<keyword evidence="2 5" id="KW-0812">Transmembrane</keyword>
<dbReference type="InterPro" id="IPR046756">
    <property type="entry name" value="VAS1/VOA1_TM"/>
</dbReference>
<comment type="caution">
    <text evidence="8">The sequence shown here is derived from an EMBL/GenBank/DDBJ whole genome shotgun (WGS) entry which is preliminary data.</text>
</comment>
<feature type="transmembrane region" description="Helical" evidence="5">
    <location>
        <begin position="266"/>
        <end position="290"/>
    </location>
</feature>
<evidence type="ECO:0000256" key="5">
    <source>
        <dbReference type="SAM" id="Phobius"/>
    </source>
</evidence>
<evidence type="ECO:0000256" key="2">
    <source>
        <dbReference type="ARBA" id="ARBA00022692"/>
    </source>
</evidence>
<organism evidence="8 9">
    <name type="scientific">Pythium insidiosum</name>
    <name type="common">Pythiosis disease agent</name>
    <dbReference type="NCBI Taxonomy" id="114742"/>
    <lineage>
        <taxon>Eukaryota</taxon>
        <taxon>Sar</taxon>
        <taxon>Stramenopiles</taxon>
        <taxon>Oomycota</taxon>
        <taxon>Peronosporomycetes</taxon>
        <taxon>Pythiales</taxon>
        <taxon>Pythiaceae</taxon>
        <taxon>Pythium</taxon>
    </lineage>
</organism>
<keyword evidence="4 5" id="KW-0472">Membrane</keyword>
<sequence length="307" mass="33265">MKASTLLLGLLGALASHAAAAATTTTTLYPHVPLLLWSKRPVFHSREAYSNAVLDEVDVAAALNVARNHETAQDDYRLLNHDDVELDTSEALCVFLRANIGAEDLKDAAFVQRAIKTSKSSVVVPHTTRSKPLRSALLTEGNAKAPVVNIHKLNEWLSSDAAKQLFSNGRTDLLVVDVPDTIPTQDVDGLIKAATEALLDASKQRVDFALTGDAVDPIVKTSSRRLATTPTDVKKSDLVCEVDYKLGFSGGKAFCFSHYVHMTPDVLAALTFGFIFVFLTYVGISVLMAIQTPTRFPHHGPPKGKEF</sequence>
<comment type="subcellular location">
    <subcellularLocation>
        <location evidence="1">Membrane</location>
        <topology evidence="1">Single-pass membrane protein</topology>
    </subcellularLocation>
</comment>
<gene>
    <name evidence="8" type="ORF">P43SY_007085</name>
</gene>
<dbReference type="GO" id="GO:0016020">
    <property type="term" value="C:membrane"/>
    <property type="evidence" value="ECO:0007669"/>
    <property type="project" value="UniProtKB-SubCell"/>
</dbReference>
<feature type="signal peptide" evidence="6">
    <location>
        <begin position="1"/>
        <end position="21"/>
    </location>
</feature>
<protein>
    <recommendedName>
        <fullName evidence="7">V-type proton ATPase subunit S1/VOA1 transmembrane domain-containing protein</fullName>
    </recommendedName>
</protein>
<keyword evidence="3 5" id="KW-1133">Transmembrane helix</keyword>
<evidence type="ECO:0000256" key="6">
    <source>
        <dbReference type="SAM" id="SignalP"/>
    </source>
</evidence>
<feature type="domain" description="V-type proton ATPase subunit S1/VOA1 transmembrane" evidence="7">
    <location>
        <begin position="262"/>
        <end position="296"/>
    </location>
</feature>
<evidence type="ECO:0000256" key="4">
    <source>
        <dbReference type="ARBA" id="ARBA00023136"/>
    </source>
</evidence>
<keyword evidence="9" id="KW-1185">Reference proteome</keyword>
<keyword evidence="6" id="KW-0732">Signal</keyword>
<dbReference type="AlphaFoldDB" id="A0AAD5M6F9"/>
<dbReference type="Pfam" id="PF20520">
    <property type="entry name" value="Ac45-VOA1_TM"/>
    <property type="match status" value="1"/>
</dbReference>
<dbReference type="EMBL" id="JAKCXM010000034">
    <property type="protein sequence ID" value="KAJ0406297.1"/>
    <property type="molecule type" value="Genomic_DNA"/>
</dbReference>
<proteinExistence type="predicted"/>
<evidence type="ECO:0000256" key="1">
    <source>
        <dbReference type="ARBA" id="ARBA00004167"/>
    </source>
</evidence>
<accession>A0AAD5M6F9</accession>